<dbReference type="Proteomes" id="UP001341281">
    <property type="component" value="Chromosome 04"/>
</dbReference>
<keyword evidence="3" id="KW-1185">Reference proteome</keyword>
<evidence type="ECO:0000259" key="1">
    <source>
        <dbReference type="Pfam" id="PF24626"/>
    </source>
</evidence>
<organism evidence="2 3">
    <name type="scientific">Paspalum notatum var. saurae</name>
    <dbReference type="NCBI Taxonomy" id="547442"/>
    <lineage>
        <taxon>Eukaryota</taxon>
        <taxon>Viridiplantae</taxon>
        <taxon>Streptophyta</taxon>
        <taxon>Embryophyta</taxon>
        <taxon>Tracheophyta</taxon>
        <taxon>Spermatophyta</taxon>
        <taxon>Magnoliopsida</taxon>
        <taxon>Liliopsida</taxon>
        <taxon>Poales</taxon>
        <taxon>Poaceae</taxon>
        <taxon>PACMAD clade</taxon>
        <taxon>Panicoideae</taxon>
        <taxon>Andropogonodae</taxon>
        <taxon>Paspaleae</taxon>
        <taxon>Paspalinae</taxon>
        <taxon>Paspalum</taxon>
    </lineage>
</organism>
<sequence>MDFIVGLPRTQSGFDSIWVIVDRLSKVAHFIPVKERYMGQDLAELFMSRIICMHGYLRESYLIEEHSSPQDFGRSYMKRWVLSSISVQHTIHKQMGRQNGYQASLIKAPFEVLYGRRCRTPLLWDQVSEKVVFGPDMVKEAERQVQEVRNNLKVAQSRQKSYADHRRQELIFEIGDHIYLKVSPIRGLRRFKVKGKLTPIYIGPFRIVDKKEAVAYQLELPTHLSGTRCLPCVTVKEMFESTRRTDSFGRIKILEVSERVTRNKKIRMCKVQRKHRTEAEATWEREDDLKTEYPHLFFLLKSRGRDLA</sequence>
<dbReference type="GO" id="GO:0003676">
    <property type="term" value="F:nucleic acid binding"/>
    <property type="evidence" value="ECO:0007669"/>
    <property type="project" value="InterPro"/>
</dbReference>
<feature type="domain" description="Tf2-1-like SH3-like" evidence="1">
    <location>
        <begin position="175"/>
        <end position="225"/>
    </location>
</feature>
<reference evidence="2 3" key="1">
    <citation type="submission" date="2024-02" db="EMBL/GenBank/DDBJ databases">
        <title>High-quality chromosome-scale genome assembly of Pensacola bahiagrass (Paspalum notatum Flugge var. saurae).</title>
        <authorList>
            <person name="Vega J.M."/>
            <person name="Podio M."/>
            <person name="Orjuela J."/>
            <person name="Siena L.A."/>
            <person name="Pessino S.C."/>
            <person name="Combes M.C."/>
            <person name="Mariac C."/>
            <person name="Albertini E."/>
            <person name="Pupilli F."/>
            <person name="Ortiz J.P.A."/>
            <person name="Leblanc O."/>
        </authorList>
    </citation>
    <scope>NUCLEOTIDE SEQUENCE [LARGE SCALE GENOMIC DNA]</scope>
    <source>
        <strain evidence="2">R1</strain>
        <tissue evidence="2">Leaf</tissue>
    </source>
</reference>
<dbReference type="InterPro" id="IPR036397">
    <property type="entry name" value="RNaseH_sf"/>
</dbReference>
<name>A0AAQ3TFR3_PASNO</name>
<dbReference type="InterPro" id="IPR056924">
    <property type="entry name" value="SH3_Tf2-1"/>
</dbReference>
<protein>
    <recommendedName>
        <fullName evidence="1">Tf2-1-like SH3-like domain-containing protein</fullName>
    </recommendedName>
</protein>
<proteinExistence type="predicted"/>
<dbReference type="AlphaFoldDB" id="A0AAQ3TFR3"/>
<dbReference type="Gene3D" id="3.30.420.10">
    <property type="entry name" value="Ribonuclease H-like superfamily/Ribonuclease H"/>
    <property type="match status" value="1"/>
</dbReference>
<dbReference type="PANTHER" id="PTHR45835">
    <property type="entry name" value="YALI0A06105P"/>
    <property type="match status" value="1"/>
</dbReference>
<dbReference type="EMBL" id="CP144748">
    <property type="protein sequence ID" value="WVZ71257.1"/>
    <property type="molecule type" value="Genomic_DNA"/>
</dbReference>
<gene>
    <name evidence="2" type="ORF">U9M48_019866</name>
</gene>
<evidence type="ECO:0000313" key="2">
    <source>
        <dbReference type="EMBL" id="WVZ71257.1"/>
    </source>
</evidence>
<evidence type="ECO:0000313" key="3">
    <source>
        <dbReference type="Proteomes" id="UP001341281"/>
    </source>
</evidence>
<dbReference type="PANTHER" id="PTHR45835:SF99">
    <property type="entry name" value="CHROMO DOMAIN-CONTAINING PROTEIN-RELATED"/>
    <property type="match status" value="1"/>
</dbReference>
<dbReference type="Pfam" id="PF24626">
    <property type="entry name" value="SH3_Tf2-1"/>
    <property type="match status" value="1"/>
</dbReference>
<accession>A0AAQ3TFR3</accession>
<dbReference type="SUPFAM" id="SSF53098">
    <property type="entry name" value="Ribonuclease H-like"/>
    <property type="match status" value="1"/>
</dbReference>
<dbReference type="InterPro" id="IPR012337">
    <property type="entry name" value="RNaseH-like_sf"/>
</dbReference>